<comment type="caution">
    <text evidence="4">The sequence shown here is derived from an EMBL/GenBank/DDBJ whole genome shotgun (WGS) entry which is preliminary data.</text>
</comment>
<evidence type="ECO:0000313" key="4">
    <source>
        <dbReference type="EMBL" id="RKR75744.1"/>
    </source>
</evidence>
<keyword evidence="5" id="KW-1185">Reference proteome</keyword>
<evidence type="ECO:0000313" key="5">
    <source>
        <dbReference type="Proteomes" id="UP000280008"/>
    </source>
</evidence>
<feature type="compositionally biased region" description="Low complexity" evidence="1">
    <location>
        <begin position="29"/>
        <end position="58"/>
    </location>
</feature>
<evidence type="ECO:0000256" key="2">
    <source>
        <dbReference type="SAM" id="SignalP"/>
    </source>
</evidence>
<evidence type="ECO:0000256" key="1">
    <source>
        <dbReference type="SAM" id="MobiDB-lite"/>
    </source>
</evidence>
<feature type="chain" id="PRO_5019862744" evidence="2">
    <location>
        <begin position="30"/>
        <end position="209"/>
    </location>
</feature>
<dbReference type="InterPro" id="IPR025326">
    <property type="entry name" value="DUF4232"/>
</dbReference>
<dbReference type="EMBL" id="RBKS01000001">
    <property type="protein sequence ID" value="RKR75744.1"/>
    <property type="molecule type" value="Genomic_DNA"/>
</dbReference>
<feature type="signal peptide" evidence="2">
    <location>
        <begin position="1"/>
        <end position="29"/>
    </location>
</feature>
<proteinExistence type="predicted"/>
<dbReference type="RefSeq" id="WP_121370505.1">
    <property type="nucleotide sequence ID" value="NZ_RBKS01000001.1"/>
</dbReference>
<dbReference type="Proteomes" id="UP000280008">
    <property type="component" value="Unassembled WGS sequence"/>
</dbReference>
<organism evidence="4 5">
    <name type="scientific">Frondihabitans australicus</name>
    <dbReference type="NCBI Taxonomy" id="386892"/>
    <lineage>
        <taxon>Bacteria</taxon>
        <taxon>Bacillati</taxon>
        <taxon>Actinomycetota</taxon>
        <taxon>Actinomycetes</taxon>
        <taxon>Micrococcales</taxon>
        <taxon>Microbacteriaceae</taxon>
        <taxon>Frondihabitans</taxon>
    </lineage>
</organism>
<reference evidence="4 5" key="1">
    <citation type="submission" date="2018-10" db="EMBL/GenBank/DDBJ databases">
        <title>Sequencing the genomes of 1000 actinobacteria strains.</title>
        <authorList>
            <person name="Klenk H.-P."/>
        </authorList>
    </citation>
    <scope>NUCLEOTIDE SEQUENCE [LARGE SCALE GENOMIC DNA]</scope>
    <source>
        <strain evidence="4 5">DSM 17894</strain>
    </source>
</reference>
<sequence length="209" mass="20322">MRTTTKITVAALALVTALGLAGCAGGKTASEPTATTTITQSPQPSPTPTDTSSSAPTTGTGGGGTGTGTTAACATANLTGALQADPNGGSAGHEYLDLVLTNHGASCTLQGWPGTSFVGTSGNQLGAAATFVTDSPHDTVTLATGGTAKATISIAQAGNYGSSCTKSAAKGFRIYPPGQTASLFADGSKFSLTACTQSSIKLLTVTALQ</sequence>
<accession>A0A495IID4</accession>
<dbReference type="PROSITE" id="PS51257">
    <property type="entry name" value="PROKAR_LIPOPROTEIN"/>
    <property type="match status" value="1"/>
</dbReference>
<dbReference type="AlphaFoldDB" id="A0A495IID4"/>
<gene>
    <name evidence="4" type="ORF">C8E83_2898</name>
</gene>
<evidence type="ECO:0000259" key="3">
    <source>
        <dbReference type="Pfam" id="PF14016"/>
    </source>
</evidence>
<protein>
    <submittedName>
        <fullName evidence="4">Uncharacterized protein DUF4232</fullName>
    </submittedName>
</protein>
<dbReference type="Pfam" id="PF14016">
    <property type="entry name" value="DUF4232"/>
    <property type="match status" value="1"/>
</dbReference>
<feature type="domain" description="DUF4232" evidence="3">
    <location>
        <begin position="73"/>
        <end position="209"/>
    </location>
</feature>
<dbReference type="OrthoDB" id="3268346at2"/>
<name>A0A495IID4_9MICO</name>
<feature type="region of interest" description="Disordered" evidence="1">
    <location>
        <begin position="29"/>
        <end position="66"/>
    </location>
</feature>
<keyword evidence="2" id="KW-0732">Signal</keyword>